<feature type="compositionally biased region" description="Low complexity" evidence="1">
    <location>
        <begin position="73"/>
        <end position="116"/>
    </location>
</feature>
<feature type="non-terminal residue" evidence="2">
    <location>
        <position position="1"/>
    </location>
</feature>
<feature type="compositionally biased region" description="Low complexity" evidence="1">
    <location>
        <begin position="29"/>
        <end position="57"/>
    </location>
</feature>
<sequence>SARTNCRAWSCPSATSPRMRCASGPPPSACASPASPTARTSASSRGSTAAGTSSHAAYRSRRAGWSTSPAQRWGGSTPSSSSPSASARAWSWPVRRSPATRSPSTCPRRPSPSAAPMTCWSTPPRSGCSRGPMARFQARCWSRSAPTGRRSRRSWLATRSAGPHPTVASPPARASCSTRV</sequence>
<name>A0A381NZM7_9ZZZZ</name>
<feature type="non-terminal residue" evidence="2">
    <location>
        <position position="180"/>
    </location>
</feature>
<evidence type="ECO:0000313" key="2">
    <source>
        <dbReference type="EMBL" id="SUZ60095.1"/>
    </source>
</evidence>
<feature type="region of interest" description="Disordered" evidence="1">
    <location>
        <begin position="1"/>
        <end position="180"/>
    </location>
</feature>
<accession>A0A381NZM7</accession>
<protein>
    <submittedName>
        <fullName evidence="2">Uncharacterized protein</fullName>
    </submittedName>
</protein>
<evidence type="ECO:0000256" key="1">
    <source>
        <dbReference type="SAM" id="MobiDB-lite"/>
    </source>
</evidence>
<organism evidence="2">
    <name type="scientific">marine metagenome</name>
    <dbReference type="NCBI Taxonomy" id="408172"/>
    <lineage>
        <taxon>unclassified sequences</taxon>
        <taxon>metagenomes</taxon>
        <taxon>ecological metagenomes</taxon>
    </lineage>
</organism>
<reference evidence="2" key="1">
    <citation type="submission" date="2018-05" db="EMBL/GenBank/DDBJ databases">
        <authorList>
            <person name="Lanie J.A."/>
            <person name="Ng W.-L."/>
            <person name="Kazmierczak K.M."/>
            <person name="Andrzejewski T.M."/>
            <person name="Davidsen T.M."/>
            <person name="Wayne K.J."/>
            <person name="Tettelin H."/>
            <person name="Glass J.I."/>
            <person name="Rusch D."/>
            <person name="Podicherti R."/>
            <person name="Tsui H.-C.T."/>
            <person name="Winkler M.E."/>
        </authorList>
    </citation>
    <scope>NUCLEOTIDE SEQUENCE</scope>
</reference>
<gene>
    <name evidence="2" type="ORF">METZ01_LOCUS12949</name>
</gene>
<proteinExistence type="predicted"/>
<dbReference type="EMBL" id="UINC01000719">
    <property type="protein sequence ID" value="SUZ60095.1"/>
    <property type="molecule type" value="Genomic_DNA"/>
</dbReference>
<dbReference type="AlphaFoldDB" id="A0A381NZM7"/>